<dbReference type="Proteomes" id="UP000472335">
    <property type="component" value="Unassembled WGS sequence"/>
</dbReference>
<sequence>MKPEATDERGRGGLRGVLRLVHGHRRWMCLAVLLTLGASALSLAQPLLVKQVIEATTSGGAIGYVLVMLVVVFLAQALVQGFAQFVMSRTGEGIVLGIRLSLIKHVLRLPMAVYDRHRIGDLISRTSTDSTTLRLLVAEGFTEAVTGAIGLIGVVALMIWLDWLMFLVVLAMVVIATMIVASVLRGIEVASLSTQRATGAMTADLERALGAIRTVRASRAEQRESDRIAGGARSAYAGSVRMAKLDAMVTPAIQLAVKGSFIVVLLIGGIRVADRQGSIADLAAFLLYMIYLVEPIGTLFQSLSTMEQGMGAYRRVTEVLDLPTEQDAVSGSGTPASYRAGGSGGRQREPALEFRDVWFGYEPRRPVLHGVTFEVPEHSHVALIGSSGVGKSTVFALIERFYDPDRGRILFDGRDVRAIGRADHRARVGLVEQHAPVLYGTLRENLTYAVPDAGQDELDRVVELAHLTDLIDRLPQGLDTDAGEHGMALSGGERQRIAIARALLTRPRLLLLDEPTAHLDAVNEAALRRSIRETTAECTLLVIAHRMSTIRAADLIIVLDAGRVVATGTHWDLVDTNEHYQSLVNAQRTGDVRVPRTS</sequence>
<comment type="caution">
    <text evidence="14">The sequence shown here is derived from an EMBL/GenBank/DDBJ whole genome shotgun (WGS) entry which is preliminary data.</text>
</comment>
<reference evidence="14 15" key="1">
    <citation type="submission" date="2020-02" db="EMBL/GenBank/DDBJ databases">
        <title>Whole-genome analyses of novel actinobacteria.</title>
        <authorList>
            <person name="Sahin N."/>
            <person name="Gencbay T."/>
        </authorList>
    </citation>
    <scope>NUCLEOTIDE SEQUENCE [LARGE SCALE GENOMIC DNA]</scope>
    <source>
        <strain evidence="14 15">HC44</strain>
    </source>
</reference>
<dbReference type="PROSITE" id="PS50929">
    <property type="entry name" value="ABC_TM1F"/>
    <property type="match status" value="1"/>
</dbReference>
<evidence type="ECO:0000256" key="9">
    <source>
        <dbReference type="ARBA" id="ARBA00061644"/>
    </source>
</evidence>
<evidence type="ECO:0000313" key="15">
    <source>
        <dbReference type="Proteomes" id="UP000472335"/>
    </source>
</evidence>
<keyword evidence="5" id="KW-0547">Nucleotide-binding</keyword>
<keyword evidence="3" id="KW-1003">Cell membrane</keyword>
<dbReference type="RefSeq" id="WP_165267178.1">
    <property type="nucleotide sequence ID" value="NZ_JAAKZY010000199.1"/>
</dbReference>
<name>A0A6G4VHL9_9ACTN</name>
<dbReference type="EMBL" id="JAAKZY010000199">
    <property type="protein sequence ID" value="NGO13599.1"/>
    <property type="molecule type" value="Genomic_DNA"/>
</dbReference>
<dbReference type="InterPro" id="IPR011527">
    <property type="entry name" value="ABC1_TM_dom"/>
</dbReference>
<evidence type="ECO:0000256" key="11">
    <source>
        <dbReference type="SAM" id="Phobius"/>
    </source>
</evidence>
<keyword evidence="15" id="KW-1185">Reference proteome</keyword>
<organism evidence="14 15">
    <name type="scientific">Streptomyces scabichelini</name>
    <dbReference type="NCBI Taxonomy" id="2711217"/>
    <lineage>
        <taxon>Bacteria</taxon>
        <taxon>Bacillati</taxon>
        <taxon>Actinomycetota</taxon>
        <taxon>Actinomycetes</taxon>
        <taxon>Kitasatosporales</taxon>
        <taxon>Streptomycetaceae</taxon>
        <taxon>Streptomyces</taxon>
    </lineage>
</organism>
<dbReference type="Pfam" id="PF00664">
    <property type="entry name" value="ABC_membrane"/>
    <property type="match status" value="1"/>
</dbReference>
<feature type="transmembrane region" description="Helical" evidence="11">
    <location>
        <begin position="279"/>
        <end position="300"/>
    </location>
</feature>
<evidence type="ECO:0000259" key="12">
    <source>
        <dbReference type="PROSITE" id="PS50893"/>
    </source>
</evidence>
<gene>
    <name evidence="14" type="ORF">G5C60_39915</name>
</gene>
<dbReference type="InterPro" id="IPR017871">
    <property type="entry name" value="ABC_transporter-like_CS"/>
</dbReference>
<dbReference type="SUPFAM" id="SSF90123">
    <property type="entry name" value="ABC transporter transmembrane region"/>
    <property type="match status" value="1"/>
</dbReference>
<dbReference type="FunFam" id="3.40.50.300:FF:000299">
    <property type="entry name" value="ABC transporter ATP-binding protein/permease"/>
    <property type="match status" value="1"/>
</dbReference>
<keyword evidence="4 11" id="KW-0812">Transmembrane</keyword>
<evidence type="ECO:0000256" key="7">
    <source>
        <dbReference type="ARBA" id="ARBA00022989"/>
    </source>
</evidence>
<protein>
    <submittedName>
        <fullName evidence="14">ABC transporter ATP-binding protein</fullName>
    </submittedName>
</protein>
<evidence type="ECO:0000256" key="3">
    <source>
        <dbReference type="ARBA" id="ARBA00022475"/>
    </source>
</evidence>
<feature type="domain" description="ABC transmembrane type-1" evidence="13">
    <location>
        <begin position="30"/>
        <end position="308"/>
    </location>
</feature>
<accession>A0A6G4VHL9</accession>
<evidence type="ECO:0000256" key="10">
    <source>
        <dbReference type="SAM" id="MobiDB-lite"/>
    </source>
</evidence>
<dbReference type="SMART" id="SM00382">
    <property type="entry name" value="AAA"/>
    <property type="match status" value="1"/>
</dbReference>
<dbReference type="InterPro" id="IPR027417">
    <property type="entry name" value="P-loop_NTPase"/>
</dbReference>
<dbReference type="InterPro" id="IPR003439">
    <property type="entry name" value="ABC_transporter-like_ATP-bd"/>
</dbReference>
<dbReference type="AlphaFoldDB" id="A0A6G4VHL9"/>
<evidence type="ECO:0000313" key="14">
    <source>
        <dbReference type="EMBL" id="NGO13599.1"/>
    </source>
</evidence>
<dbReference type="PROSITE" id="PS50893">
    <property type="entry name" value="ABC_TRANSPORTER_2"/>
    <property type="match status" value="1"/>
</dbReference>
<dbReference type="PANTHER" id="PTHR43394">
    <property type="entry name" value="ATP-DEPENDENT PERMEASE MDL1, MITOCHONDRIAL"/>
    <property type="match status" value="1"/>
</dbReference>
<dbReference type="Pfam" id="PF00005">
    <property type="entry name" value="ABC_tran"/>
    <property type="match status" value="1"/>
</dbReference>
<evidence type="ECO:0000256" key="5">
    <source>
        <dbReference type="ARBA" id="ARBA00022741"/>
    </source>
</evidence>
<dbReference type="CDD" id="cd18551">
    <property type="entry name" value="ABC_6TM_LmrA_like"/>
    <property type="match status" value="1"/>
</dbReference>
<dbReference type="GO" id="GO:0005524">
    <property type="term" value="F:ATP binding"/>
    <property type="evidence" value="ECO:0007669"/>
    <property type="project" value="UniProtKB-KW"/>
</dbReference>
<evidence type="ECO:0000256" key="1">
    <source>
        <dbReference type="ARBA" id="ARBA00004651"/>
    </source>
</evidence>
<dbReference type="SUPFAM" id="SSF52540">
    <property type="entry name" value="P-loop containing nucleoside triphosphate hydrolases"/>
    <property type="match status" value="1"/>
</dbReference>
<comment type="subcellular location">
    <subcellularLocation>
        <location evidence="1">Cell membrane</location>
        <topology evidence="1">Multi-pass membrane protein</topology>
    </subcellularLocation>
</comment>
<dbReference type="Gene3D" id="3.40.50.300">
    <property type="entry name" value="P-loop containing nucleotide triphosphate hydrolases"/>
    <property type="match status" value="1"/>
</dbReference>
<dbReference type="InterPro" id="IPR039421">
    <property type="entry name" value="Type_1_exporter"/>
</dbReference>
<dbReference type="Gene3D" id="1.20.1560.10">
    <property type="entry name" value="ABC transporter type 1, transmembrane domain"/>
    <property type="match status" value="1"/>
</dbReference>
<proteinExistence type="inferred from homology"/>
<feature type="transmembrane region" description="Helical" evidence="11">
    <location>
        <begin position="252"/>
        <end position="273"/>
    </location>
</feature>
<feature type="transmembrane region" description="Helical" evidence="11">
    <location>
        <begin position="135"/>
        <end position="160"/>
    </location>
</feature>
<feature type="transmembrane region" description="Helical" evidence="11">
    <location>
        <begin position="27"/>
        <end position="49"/>
    </location>
</feature>
<evidence type="ECO:0000259" key="13">
    <source>
        <dbReference type="PROSITE" id="PS50929"/>
    </source>
</evidence>
<feature type="transmembrane region" description="Helical" evidence="11">
    <location>
        <begin position="61"/>
        <end position="79"/>
    </location>
</feature>
<dbReference type="PROSITE" id="PS00211">
    <property type="entry name" value="ABC_TRANSPORTER_1"/>
    <property type="match status" value="1"/>
</dbReference>
<comment type="similarity">
    <text evidence="9">Belongs to the ABC transporter superfamily. Lipid exporter (TC 3.A.1.106) family.</text>
</comment>
<feature type="region of interest" description="Disordered" evidence="10">
    <location>
        <begin position="326"/>
        <end position="347"/>
    </location>
</feature>
<feature type="domain" description="ABC transporter" evidence="12">
    <location>
        <begin position="352"/>
        <end position="586"/>
    </location>
</feature>
<dbReference type="GO" id="GO:0016887">
    <property type="term" value="F:ATP hydrolysis activity"/>
    <property type="evidence" value="ECO:0007669"/>
    <property type="project" value="InterPro"/>
</dbReference>
<dbReference type="GO" id="GO:0015421">
    <property type="term" value="F:ABC-type oligopeptide transporter activity"/>
    <property type="evidence" value="ECO:0007669"/>
    <property type="project" value="TreeGrafter"/>
</dbReference>
<evidence type="ECO:0000256" key="4">
    <source>
        <dbReference type="ARBA" id="ARBA00022692"/>
    </source>
</evidence>
<evidence type="ECO:0000256" key="2">
    <source>
        <dbReference type="ARBA" id="ARBA00022448"/>
    </source>
</evidence>
<keyword evidence="2" id="KW-0813">Transport</keyword>
<keyword evidence="7 11" id="KW-1133">Transmembrane helix</keyword>
<dbReference type="PANTHER" id="PTHR43394:SF1">
    <property type="entry name" value="ATP-BINDING CASSETTE SUB-FAMILY B MEMBER 10, MITOCHONDRIAL"/>
    <property type="match status" value="1"/>
</dbReference>
<dbReference type="InterPro" id="IPR003593">
    <property type="entry name" value="AAA+_ATPase"/>
</dbReference>
<dbReference type="InterPro" id="IPR036640">
    <property type="entry name" value="ABC1_TM_sf"/>
</dbReference>
<dbReference type="GO" id="GO:0005886">
    <property type="term" value="C:plasma membrane"/>
    <property type="evidence" value="ECO:0007669"/>
    <property type="project" value="UniProtKB-SubCell"/>
</dbReference>
<keyword evidence="8 11" id="KW-0472">Membrane</keyword>
<keyword evidence="6 14" id="KW-0067">ATP-binding</keyword>
<feature type="transmembrane region" description="Helical" evidence="11">
    <location>
        <begin position="166"/>
        <end position="187"/>
    </location>
</feature>
<evidence type="ECO:0000256" key="6">
    <source>
        <dbReference type="ARBA" id="ARBA00022840"/>
    </source>
</evidence>
<evidence type="ECO:0000256" key="8">
    <source>
        <dbReference type="ARBA" id="ARBA00023136"/>
    </source>
</evidence>